<dbReference type="EMBL" id="CAUYUJ010017081">
    <property type="protein sequence ID" value="CAK0871528.1"/>
    <property type="molecule type" value="Genomic_DNA"/>
</dbReference>
<dbReference type="Gene3D" id="3.40.50.1700">
    <property type="entry name" value="Glycoside hydrolase family 3 C-terminal domain"/>
    <property type="match status" value="1"/>
</dbReference>
<evidence type="ECO:0000256" key="3">
    <source>
        <dbReference type="ARBA" id="ARBA00012744"/>
    </source>
</evidence>
<feature type="region of interest" description="Disordered" evidence="6">
    <location>
        <begin position="385"/>
        <end position="441"/>
    </location>
</feature>
<feature type="region of interest" description="Disordered" evidence="6">
    <location>
        <begin position="110"/>
        <end position="156"/>
    </location>
</feature>
<evidence type="ECO:0000256" key="2">
    <source>
        <dbReference type="ARBA" id="ARBA00005336"/>
    </source>
</evidence>
<feature type="compositionally biased region" description="Acidic residues" evidence="6">
    <location>
        <begin position="141"/>
        <end position="155"/>
    </location>
</feature>
<accession>A0ABN9VEI1</accession>
<keyword evidence="4" id="KW-0378">Hydrolase</keyword>
<evidence type="ECO:0000256" key="6">
    <source>
        <dbReference type="SAM" id="MobiDB-lite"/>
    </source>
</evidence>
<keyword evidence="7" id="KW-0812">Transmembrane</keyword>
<dbReference type="InterPro" id="IPR013783">
    <property type="entry name" value="Ig-like_fold"/>
</dbReference>
<dbReference type="Proteomes" id="UP001189429">
    <property type="component" value="Unassembled WGS sequence"/>
</dbReference>
<proteinExistence type="inferred from homology"/>
<evidence type="ECO:0000256" key="1">
    <source>
        <dbReference type="ARBA" id="ARBA00000448"/>
    </source>
</evidence>
<feature type="region of interest" description="Disordered" evidence="6">
    <location>
        <begin position="617"/>
        <end position="646"/>
    </location>
</feature>
<feature type="transmembrane region" description="Helical" evidence="7">
    <location>
        <begin position="1022"/>
        <end position="1043"/>
    </location>
</feature>
<evidence type="ECO:0000313" key="9">
    <source>
        <dbReference type="EMBL" id="CAK0871528.1"/>
    </source>
</evidence>
<name>A0ABN9VEI1_9DINO</name>
<comment type="caution">
    <text evidence="9">The sequence shown here is derived from an EMBL/GenBank/DDBJ whole genome shotgun (WGS) entry which is preliminary data.</text>
</comment>
<feature type="domain" description="Fibronectin type III-like" evidence="8">
    <location>
        <begin position="886"/>
        <end position="962"/>
    </location>
</feature>
<comment type="similarity">
    <text evidence="2">Belongs to the glycosyl hydrolase 3 family.</text>
</comment>
<keyword evidence="7" id="KW-0472">Membrane</keyword>
<dbReference type="Pfam" id="PF01915">
    <property type="entry name" value="Glyco_hydro_3_C"/>
    <property type="match status" value="1"/>
</dbReference>
<feature type="region of interest" description="Disordered" evidence="6">
    <location>
        <begin position="1049"/>
        <end position="1079"/>
    </location>
</feature>
<dbReference type="PANTHER" id="PTHR42715">
    <property type="entry name" value="BETA-GLUCOSIDASE"/>
    <property type="match status" value="1"/>
</dbReference>
<dbReference type="SMART" id="SM01217">
    <property type="entry name" value="Fn3_like"/>
    <property type="match status" value="1"/>
</dbReference>
<dbReference type="InterPro" id="IPR036881">
    <property type="entry name" value="Glyco_hydro_3_C_sf"/>
</dbReference>
<dbReference type="Pfam" id="PF14310">
    <property type="entry name" value="Fn3-like"/>
    <property type="match status" value="1"/>
</dbReference>
<reference evidence="9" key="1">
    <citation type="submission" date="2023-10" db="EMBL/GenBank/DDBJ databases">
        <authorList>
            <person name="Chen Y."/>
            <person name="Shah S."/>
            <person name="Dougan E. K."/>
            <person name="Thang M."/>
            <person name="Chan C."/>
        </authorList>
    </citation>
    <scope>NUCLEOTIDE SEQUENCE [LARGE SCALE GENOMIC DNA]</scope>
</reference>
<feature type="compositionally biased region" description="Low complexity" evidence="6">
    <location>
        <begin position="1068"/>
        <end position="1079"/>
    </location>
</feature>
<sequence length="1079" mass="112831">MFSALPMAMQRAIRVRNTFIDEVDAGDGDEQPTFLPRSRTQPLPLSMSQHCTGSSCVRSSPERPSGYFVGEQEQAALASPHAAAGPELVKRTVRCCVKNTFIADVDEDCDEEQPRLLPRSRTEPFGRQRSLESTDCGSDLPCDDSDSQSDSESDEAGAACFFEEPADLPAHTPFATVTPTPWPEPREGLELYFFPEPVAAQAPPPAAPVASCVAPLPAQQTAPGSQGARARTSISARDKSLAVRQEGGACRVEWSVDAKKLRGSEKQAVSPPLEVSLGPGAPPATFKLMLCPSGGDSFRKAGGVGQVQLKCCSDLPESSWPLTAISISVGGGRAARGPRGPFAHRFGSSSVFSAPREQADWDFGASVEPSASVVTVAVEMAPRGESEAARLEASQPPRGSEAAVGQRCATPLGSLGPPPRATSRQVAGAERRGPARVSCPPAPPHVGLSIARLDSSPSHLTRPALQLPPGGANGVAFAAGAQQRAARAIRRLSDVGPTGLAVDLAVGAKALAAAAPARVVRGRRGNARRMIFSALPNLPPALGRRKLGPPAALQATNEADCERRTLTGLLRKRFGSSARRATQTARRWTTALREFCYSFRAGVGRGKRAGLAWAASDGNCPRSTPRDAKGARAAMPSSGAPPRARDSLVAVEARLRASERLAPETYISVEAGISNVSGAAAPSCLDNGGDAASADVVVIVVVPEKAEEGRDRSTLQLEKEDVELIKKYSKMDTPVVVVMNAPGPMITSTWDEGVDAILMTWLPGTQNGAGIAKALYNDGYEASGRLPFTFPKCSSEACTKKDEFDGSIPLGDQIKNKKYWTLTDRALVGYRWYHANDIEPNYPFGYGLFAYGSGSVEYKVKAATPSSDGATVQVSLSQDGKTAGKDVPQLYLKFPDSVPGEPEIRPEWVLKGFAKVLVEPGKATEVTFNLTSRDLSYWDDSKGASQWVCASGEFTACVGANARDAVKDDQGPGCAKFTAKCDGAAPAAKGPAKGAAEDAVQKDSALEELELFPARGSVPRAAAGPAAVAAAAVALAAAALQVVRRSRRAAGGAAAAPSGESSDQELLAGGARAPAPGGA</sequence>
<evidence type="ECO:0000256" key="4">
    <source>
        <dbReference type="ARBA" id="ARBA00022801"/>
    </source>
</evidence>
<comment type="catalytic activity">
    <reaction evidence="1">
        <text>Hydrolysis of terminal, non-reducing beta-D-glucosyl residues with release of beta-D-glucose.</text>
        <dbReference type="EC" id="3.2.1.21"/>
    </reaction>
</comment>
<dbReference type="InterPro" id="IPR002772">
    <property type="entry name" value="Glyco_hydro_3_C"/>
</dbReference>
<organism evidence="9 10">
    <name type="scientific">Prorocentrum cordatum</name>
    <dbReference type="NCBI Taxonomy" id="2364126"/>
    <lineage>
        <taxon>Eukaryota</taxon>
        <taxon>Sar</taxon>
        <taxon>Alveolata</taxon>
        <taxon>Dinophyceae</taxon>
        <taxon>Prorocentrales</taxon>
        <taxon>Prorocentraceae</taxon>
        <taxon>Prorocentrum</taxon>
    </lineage>
</organism>
<gene>
    <name evidence="9" type="ORF">PCOR1329_LOCUS57346</name>
</gene>
<feature type="region of interest" description="Disordered" evidence="6">
    <location>
        <begin position="24"/>
        <end position="47"/>
    </location>
</feature>
<dbReference type="EC" id="3.2.1.21" evidence="3"/>
<dbReference type="InterPro" id="IPR026891">
    <property type="entry name" value="Fn3-like"/>
</dbReference>
<evidence type="ECO:0000256" key="5">
    <source>
        <dbReference type="ARBA" id="ARBA00023295"/>
    </source>
</evidence>
<dbReference type="Gene3D" id="2.60.40.10">
    <property type="entry name" value="Immunoglobulins"/>
    <property type="match status" value="1"/>
</dbReference>
<keyword evidence="5" id="KW-0326">Glycosidase</keyword>
<dbReference type="InterPro" id="IPR050288">
    <property type="entry name" value="Cellulose_deg_GH3"/>
</dbReference>
<feature type="compositionally biased region" description="Polar residues" evidence="6">
    <location>
        <begin position="38"/>
        <end position="47"/>
    </location>
</feature>
<evidence type="ECO:0000313" key="10">
    <source>
        <dbReference type="Proteomes" id="UP001189429"/>
    </source>
</evidence>
<feature type="compositionally biased region" description="Basic and acidic residues" evidence="6">
    <location>
        <begin position="120"/>
        <end position="132"/>
    </location>
</feature>
<evidence type="ECO:0000259" key="8">
    <source>
        <dbReference type="SMART" id="SM01217"/>
    </source>
</evidence>
<dbReference type="PANTHER" id="PTHR42715:SF10">
    <property type="entry name" value="BETA-GLUCOSIDASE"/>
    <property type="match status" value="1"/>
</dbReference>
<protein>
    <recommendedName>
        <fullName evidence="3">beta-glucosidase</fullName>
        <ecNumber evidence="3">3.2.1.21</ecNumber>
    </recommendedName>
</protein>
<dbReference type="SUPFAM" id="SSF52279">
    <property type="entry name" value="Beta-D-glucan exohydrolase, C-terminal domain"/>
    <property type="match status" value="1"/>
</dbReference>
<keyword evidence="10" id="KW-1185">Reference proteome</keyword>
<keyword evidence="7" id="KW-1133">Transmembrane helix</keyword>
<feature type="compositionally biased region" description="Low complexity" evidence="6">
    <location>
        <begin position="1049"/>
        <end position="1061"/>
    </location>
</feature>
<evidence type="ECO:0000256" key="7">
    <source>
        <dbReference type="SAM" id="Phobius"/>
    </source>
</evidence>